<dbReference type="InterPro" id="IPR000092">
    <property type="entry name" value="Polyprenyl_synt"/>
</dbReference>
<dbReference type="EMBL" id="FWPT01000008">
    <property type="protein sequence ID" value="SMA49493.1"/>
    <property type="molecule type" value="Genomic_DNA"/>
</dbReference>
<reference evidence="8 9" key="1">
    <citation type="submission" date="2017-03" db="EMBL/GenBank/DDBJ databases">
        <authorList>
            <person name="Afonso C.L."/>
            <person name="Miller P.J."/>
            <person name="Scott M.A."/>
            <person name="Spackman E."/>
            <person name="Goraichik I."/>
            <person name="Dimitrov K.M."/>
            <person name="Suarez D.L."/>
            <person name="Swayne D.E."/>
        </authorList>
    </citation>
    <scope>NUCLEOTIDE SEQUENCE [LARGE SCALE GENOMIC DNA]</scope>
    <source>
        <strain evidence="8">SB41UT1</strain>
    </source>
</reference>
<sequence length="295" mass="31759">MHFSDYLASCQQWANAGLSASLERANIHNDRIREAMAYSTLAGGKRVRPLLVLASCEALGGTAEQALPAACAIELIHTYSLIHDDLPAMDDDDLRRGRPTCHKAFDEATAILAGDALLTLAFEVVADHDQLPAEIRLKQSLALAKAAGCNGMIEGQARDMQATGRELTLDELKALHEHKTGALIRVACSMGALAANANPDQRAALEEYADAIGLAFQVQDDILDVTATAEEMGKTQGSDIAQGKNTYVSLLGLDAAKQEAQSLYHKALSALERVADEQQTLRLRELAAYIIHRNS</sequence>
<dbReference type="OrthoDB" id="9805316at2"/>
<comment type="similarity">
    <text evidence="2 7">Belongs to the FPP/GGPP synthase family.</text>
</comment>
<dbReference type="PROSITE" id="PS00723">
    <property type="entry name" value="POLYPRENYL_SYNTHASE_1"/>
    <property type="match status" value="1"/>
</dbReference>
<comment type="cofactor">
    <cofactor evidence="1">
        <name>Mg(2+)</name>
        <dbReference type="ChEBI" id="CHEBI:18420"/>
    </cofactor>
</comment>
<keyword evidence="4" id="KW-0479">Metal-binding</keyword>
<keyword evidence="9" id="KW-1185">Reference proteome</keyword>
<evidence type="ECO:0000256" key="6">
    <source>
        <dbReference type="ARBA" id="ARBA00023229"/>
    </source>
</evidence>
<dbReference type="GO" id="GO:0005737">
    <property type="term" value="C:cytoplasm"/>
    <property type="evidence" value="ECO:0007669"/>
    <property type="project" value="UniProtKB-ARBA"/>
</dbReference>
<dbReference type="Pfam" id="PF00348">
    <property type="entry name" value="polyprenyl_synt"/>
    <property type="match status" value="1"/>
</dbReference>
<evidence type="ECO:0000256" key="3">
    <source>
        <dbReference type="ARBA" id="ARBA00022679"/>
    </source>
</evidence>
<evidence type="ECO:0000256" key="2">
    <source>
        <dbReference type="ARBA" id="ARBA00006706"/>
    </source>
</evidence>
<accession>A0A1X7AN38</accession>
<dbReference type="EC" id="2.5.1.10" evidence="8"/>
<dbReference type="PANTHER" id="PTHR43281:SF1">
    <property type="entry name" value="FARNESYL DIPHOSPHATE SYNTHASE"/>
    <property type="match status" value="1"/>
</dbReference>
<dbReference type="GO" id="GO:0046872">
    <property type="term" value="F:metal ion binding"/>
    <property type="evidence" value="ECO:0007669"/>
    <property type="project" value="UniProtKB-KW"/>
</dbReference>
<gene>
    <name evidence="8" type="ORF">EHSB41UT_03291</name>
</gene>
<keyword evidence="5" id="KW-0460">Magnesium</keyword>
<dbReference type="InterPro" id="IPR053378">
    <property type="entry name" value="Prenyl_diphosphate_synthase"/>
</dbReference>
<dbReference type="AlphaFoldDB" id="A0A1X7AN38"/>
<dbReference type="Proteomes" id="UP000196573">
    <property type="component" value="Unassembled WGS sequence"/>
</dbReference>
<organism evidence="8 9">
    <name type="scientific">Parendozoicomonas haliclonae</name>
    <dbReference type="NCBI Taxonomy" id="1960125"/>
    <lineage>
        <taxon>Bacteria</taxon>
        <taxon>Pseudomonadati</taxon>
        <taxon>Pseudomonadota</taxon>
        <taxon>Gammaproteobacteria</taxon>
        <taxon>Oceanospirillales</taxon>
        <taxon>Endozoicomonadaceae</taxon>
        <taxon>Parendozoicomonas</taxon>
    </lineage>
</organism>
<name>A0A1X7AN38_9GAMM</name>
<evidence type="ECO:0000256" key="5">
    <source>
        <dbReference type="ARBA" id="ARBA00022842"/>
    </source>
</evidence>
<dbReference type="GO" id="GO:0004337">
    <property type="term" value="F:(2E,6E)-farnesyl diphosphate synthase activity"/>
    <property type="evidence" value="ECO:0007669"/>
    <property type="project" value="UniProtKB-EC"/>
</dbReference>
<dbReference type="RefSeq" id="WP_087111866.1">
    <property type="nucleotide sequence ID" value="NZ_CBCSCN010000010.1"/>
</dbReference>
<dbReference type="CDD" id="cd00685">
    <property type="entry name" value="Trans_IPPS_HT"/>
    <property type="match status" value="1"/>
</dbReference>
<dbReference type="InterPro" id="IPR033749">
    <property type="entry name" value="Polyprenyl_synt_CS"/>
</dbReference>
<dbReference type="InterPro" id="IPR008949">
    <property type="entry name" value="Isoprenoid_synthase_dom_sf"/>
</dbReference>
<dbReference type="SFLD" id="SFLDS00005">
    <property type="entry name" value="Isoprenoid_Synthase_Type_I"/>
    <property type="match status" value="1"/>
</dbReference>
<proteinExistence type="inferred from homology"/>
<evidence type="ECO:0000313" key="9">
    <source>
        <dbReference type="Proteomes" id="UP000196573"/>
    </source>
</evidence>
<dbReference type="SUPFAM" id="SSF48576">
    <property type="entry name" value="Terpenoid synthases"/>
    <property type="match status" value="1"/>
</dbReference>
<dbReference type="Gene3D" id="1.10.600.10">
    <property type="entry name" value="Farnesyl Diphosphate Synthase"/>
    <property type="match status" value="1"/>
</dbReference>
<evidence type="ECO:0000256" key="7">
    <source>
        <dbReference type="RuleBase" id="RU004466"/>
    </source>
</evidence>
<keyword evidence="6" id="KW-0414">Isoprene biosynthesis</keyword>
<dbReference type="NCBIfam" id="NF045485">
    <property type="entry name" value="FPPsyn"/>
    <property type="match status" value="1"/>
</dbReference>
<evidence type="ECO:0000256" key="4">
    <source>
        <dbReference type="ARBA" id="ARBA00022723"/>
    </source>
</evidence>
<dbReference type="GO" id="GO:0016114">
    <property type="term" value="P:terpenoid biosynthetic process"/>
    <property type="evidence" value="ECO:0007669"/>
    <property type="project" value="UniProtKB-ARBA"/>
</dbReference>
<dbReference type="PANTHER" id="PTHR43281">
    <property type="entry name" value="FARNESYL DIPHOSPHATE SYNTHASE"/>
    <property type="match status" value="1"/>
</dbReference>
<dbReference type="GO" id="GO:0008654">
    <property type="term" value="P:phospholipid biosynthetic process"/>
    <property type="evidence" value="ECO:0007669"/>
    <property type="project" value="UniProtKB-ARBA"/>
</dbReference>
<keyword evidence="3 7" id="KW-0808">Transferase</keyword>
<evidence type="ECO:0000313" key="8">
    <source>
        <dbReference type="EMBL" id="SMA49493.1"/>
    </source>
</evidence>
<evidence type="ECO:0000256" key="1">
    <source>
        <dbReference type="ARBA" id="ARBA00001946"/>
    </source>
</evidence>
<dbReference type="SFLD" id="SFLDG01017">
    <property type="entry name" value="Polyprenyl_Transferase_Like"/>
    <property type="match status" value="1"/>
</dbReference>
<dbReference type="PROSITE" id="PS00444">
    <property type="entry name" value="POLYPRENYL_SYNTHASE_2"/>
    <property type="match status" value="1"/>
</dbReference>
<dbReference type="FunFam" id="1.10.600.10:FF:000001">
    <property type="entry name" value="Geranylgeranyl diphosphate synthase"/>
    <property type="match status" value="1"/>
</dbReference>
<protein>
    <submittedName>
        <fullName evidence="8">Farnesyl diphosphate synthase</fullName>
        <ecNumber evidence="8">2.5.1.10</ecNumber>
    </submittedName>
</protein>